<keyword evidence="2" id="KW-1133">Transmembrane helix</keyword>
<name>A0ABR0VV85_REHGL</name>
<evidence type="ECO:0000256" key="1">
    <source>
        <dbReference type="SAM" id="MobiDB-lite"/>
    </source>
</evidence>
<feature type="transmembrane region" description="Helical" evidence="2">
    <location>
        <begin position="76"/>
        <end position="98"/>
    </location>
</feature>
<dbReference type="PANTHER" id="PTHR37710:SF1">
    <property type="entry name" value="TRANSMEMBRANE PROTEIN"/>
    <property type="match status" value="1"/>
</dbReference>
<dbReference type="PANTHER" id="PTHR37710">
    <property type="entry name" value="TRANSMEMBRANE PROTEIN"/>
    <property type="match status" value="1"/>
</dbReference>
<evidence type="ECO:0000256" key="2">
    <source>
        <dbReference type="SAM" id="Phobius"/>
    </source>
</evidence>
<keyword evidence="2" id="KW-0472">Membrane</keyword>
<dbReference type="EMBL" id="JABTTQ020000492">
    <property type="protein sequence ID" value="KAK6139153.1"/>
    <property type="molecule type" value="Genomic_DNA"/>
</dbReference>
<gene>
    <name evidence="3" type="ORF">DH2020_027102</name>
</gene>
<comment type="caution">
    <text evidence="3">The sequence shown here is derived from an EMBL/GenBank/DDBJ whole genome shotgun (WGS) entry which is preliminary data.</text>
</comment>
<proteinExistence type="predicted"/>
<organism evidence="3 4">
    <name type="scientific">Rehmannia glutinosa</name>
    <name type="common">Chinese foxglove</name>
    <dbReference type="NCBI Taxonomy" id="99300"/>
    <lineage>
        <taxon>Eukaryota</taxon>
        <taxon>Viridiplantae</taxon>
        <taxon>Streptophyta</taxon>
        <taxon>Embryophyta</taxon>
        <taxon>Tracheophyta</taxon>
        <taxon>Spermatophyta</taxon>
        <taxon>Magnoliopsida</taxon>
        <taxon>eudicotyledons</taxon>
        <taxon>Gunneridae</taxon>
        <taxon>Pentapetalae</taxon>
        <taxon>asterids</taxon>
        <taxon>lamiids</taxon>
        <taxon>Lamiales</taxon>
        <taxon>Orobanchaceae</taxon>
        <taxon>Rehmannieae</taxon>
        <taxon>Rehmannia</taxon>
    </lineage>
</organism>
<reference evidence="3 4" key="1">
    <citation type="journal article" date="2021" name="Comput. Struct. Biotechnol. J.">
        <title>De novo genome assembly of the potent medicinal plant Rehmannia glutinosa using nanopore technology.</title>
        <authorList>
            <person name="Ma L."/>
            <person name="Dong C."/>
            <person name="Song C."/>
            <person name="Wang X."/>
            <person name="Zheng X."/>
            <person name="Niu Y."/>
            <person name="Chen S."/>
            <person name="Feng W."/>
        </authorList>
    </citation>
    <scope>NUCLEOTIDE SEQUENCE [LARGE SCALE GENOMIC DNA]</scope>
    <source>
        <strain evidence="3">DH-2019</strain>
    </source>
</reference>
<evidence type="ECO:0000313" key="4">
    <source>
        <dbReference type="Proteomes" id="UP001318860"/>
    </source>
</evidence>
<evidence type="ECO:0000313" key="3">
    <source>
        <dbReference type="EMBL" id="KAK6139153.1"/>
    </source>
</evidence>
<feature type="region of interest" description="Disordered" evidence="1">
    <location>
        <begin position="250"/>
        <end position="290"/>
    </location>
</feature>
<protein>
    <submittedName>
        <fullName evidence="3">Uncharacterized protein</fullName>
    </submittedName>
</protein>
<accession>A0ABR0VV85</accession>
<feature type="compositionally biased region" description="Polar residues" evidence="1">
    <location>
        <begin position="281"/>
        <end position="290"/>
    </location>
</feature>
<feature type="compositionally biased region" description="Polar residues" evidence="1">
    <location>
        <begin position="258"/>
        <end position="274"/>
    </location>
</feature>
<keyword evidence="4" id="KW-1185">Reference proteome</keyword>
<dbReference type="Proteomes" id="UP001318860">
    <property type="component" value="Unassembled WGS sequence"/>
</dbReference>
<sequence length="332" mass="38063">MRVVHNFLWWLPIKIMKSGVSLLNLERKIAAERMPKRHRPLHTCGASFLGIAQKAFTKIQDFDGPLGSIAKRAITLIHFFFPFVYTMFYQWLALISFMDDQILTVETIIESIFPPSTHLFDKIDTLVSSSENLPQQLDDIVLRKLPLMIHKFPFLDWIVFHLISWLNRLHSILTHFGSKNTTEKEIKIDMICNDTQSCKSSEIEKKSDCCCPVESLAIGRSDFLDEKGNANVVIQKSVDRLRSLRKSLDEPRFDTDSPMYSSYQSANSSPVSDCSQDETDPFSQTGKSDSMNWCSYKEMLERGKKDENAEIAETEGKYAEERSVKKQVVDGN</sequence>
<keyword evidence="2" id="KW-0812">Transmembrane</keyword>